<keyword evidence="3" id="KW-1185">Reference proteome</keyword>
<sequence length="69" mass="7952">MEFIVCDGKWFRTEQGYFDCQGTPSTMTLEELRDVPFAQLTGEQKASLTSSLLTFFVLIFVLVKLRRLV</sequence>
<keyword evidence="1" id="KW-0812">Transmembrane</keyword>
<gene>
    <name evidence="2" type="ORF">CXK93_21810</name>
</gene>
<organism evidence="2 3">
    <name type="scientific">Stutzerimonas decontaminans</name>
    <dbReference type="NCBI Taxonomy" id="3022791"/>
    <lineage>
        <taxon>Bacteria</taxon>
        <taxon>Pseudomonadati</taxon>
        <taxon>Pseudomonadota</taxon>
        <taxon>Gammaproteobacteria</taxon>
        <taxon>Pseudomonadales</taxon>
        <taxon>Pseudomonadaceae</taxon>
        <taxon>Stutzerimonas</taxon>
    </lineage>
</organism>
<evidence type="ECO:0000256" key="1">
    <source>
        <dbReference type="SAM" id="Phobius"/>
    </source>
</evidence>
<name>A0ABX4VRK9_9GAMM</name>
<reference evidence="2 3" key="1">
    <citation type="submission" date="2018-01" db="EMBL/GenBank/DDBJ databases">
        <title>Denitrification phenotypes of diverse strains of Pseudomonas stutzeri.</title>
        <authorList>
            <person name="Milligan D.A."/>
            <person name="Bergaust L."/>
            <person name="Bakken L.R."/>
            <person name="Frostegard A."/>
        </authorList>
    </citation>
    <scope>NUCLEOTIDE SEQUENCE [LARGE SCALE GENOMIC DNA]</scope>
    <source>
        <strain evidence="2 3">ST27MN3</strain>
    </source>
</reference>
<accession>A0ABX4VRK9</accession>
<feature type="transmembrane region" description="Helical" evidence="1">
    <location>
        <begin position="46"/>
        <end position="65"/>
    </location>
</feature>
<protein>
    <submittedName>
        <fullName evidence="2">Uncharacterized protein</fullName>
    </submittedName>
</protein>
<comment type="caution">
    <text evidence="2">The sequence shown here is derived from an EMBL/GenBank/DDBJ whole genome shotgun (WGS) entry which is preliminary data.</text>
</comment>
<dbReference type="RefSeq" id="WP_106443204.1">
    <property type="nucleotide sequence ID" value="NZ_JAMOHT010000013.1"/>
</dbReference>
<proteinExistence type="predicted"/>
<evidence type="ECO:0000313" key="2">
    <source>
        <dbReference type="EMBL" id="PNF82819.1"/>
    </source>
</evidence>
<dbReference type="EMBL" id="POUI01000009">
    <property type="protein sequence ID" value="PNF82819.1"/>
    <property type="molecule type" value="Genomic_DNA"/>
</dbReference>
<evidence type="ECO:0000313" key="3">
    <source>
        <dbReference type="Proteomes" id="UP000236021"/>
    </source>
</evidence>
<dbReference type="Proteomes" id="UP000236021">
    <property type="component" value="Unassembled WGS sequence"/>
</dbReference>
<keyword evidence="1" id="KW-0472">Membrane</keyword>
<keyword evidence="1" id="KW-1133">Transmembrane helix</keyword>